<evidence type="ECO:0000256" key="1">
    <source>
        <dbReference type="ARBA" id="ARBA00023002"/>
    </source>
</evidence>
<accession>A0ABW1NEL0</accession>
<dbReference type="EMBL" id="JBHSRF010000012">
    <property type="protein sequence ID" value="MFC6081789.1"/>
    <property type="molecule type" value="Genomic_DNA"/>
</dbReference>
<dbReference type="InterPro" id="IPR036250">
    <property type="entry name" value="AcylCo_DH-like_C"/>
</dbReference>
<dbReference type="RefSeq" id="WP_380750445.1">
    <property type="nucleotide sequence ID" value="NZ_JBHSRF010000012.1"/>
</dbReference>
<dbReference type="Gene3D" id="1.10.540.10">
    <property type="entry name" value="Acyl-CoA dehydrogenase/oxidase, N-terminal domain"/>
    <property type="match status" value="1"/>
</dbReference>
<dbReference type="Pfam" id="PF08028">
    <property type="entry name" value="Acyl-CoA_dh_2"/>
    <property type="match status" value="1"/>
</dbReference>
<dbReference type="Proteomes" id="UP001596137">
    <property type="component" value="Unassembled WGS sequence"/>
</dbReference>
<dbReference type="Gene3D" id="1.20.140.10">
    <property type="entry name" value="Butyryl-CoA Dehydrogenase, subunit A, domain 3"/>
    <property type="match status" value="1"/>
</dbReference>
<reference evidence="5" key="1">
    <citation type="journal article" date="2019" name="Int. J. Syst. Evol. Microbiol.">
        <title>The Global Catalogue of Microorganisms (GCM) 10K type strain sequencing project: providing services to taxonomists for standard genome sequencing and annotation.</title>
        <authorList>
            <consortium name="The Broad Institute Genomics Platform"/>
            <consortium name="The Broad Institute Genome Sequencing Center for Infectious Disease"/>
            <person name="Wu L."/>
            <person name="Ma J."/>
        </authorList>
    </citation>
    <scope>NUCLEOTIDE SEQUENCE [LARGE SCALE GENOMIC DNA]</scope>
    <source>
        <strain evidence="5">JCM 30346</strain>
    </source>
</reference>
<dbReference type="Pfam" id="PF02771">
    <property type="entry name" value="Acyl-CoA_dh_N"/>
    <property type="match status" value="1"/>
</dbReference>
<keyword evidence="5" id="KW-1185">Reference proteome</keyword>
<evidence type="ECO:0000259" key="2">
    <source>
        <dbReference type="Pfam" id="PF02771"/>
    </source>
</evidence>
<feature type="domain" description="Acyl-CoA dehydrogenase C-terminal" evidence="3">
    <location>
        <begin position="260"/>
        <end position="391"/>
    </location>
</feature>
<name>A0ABW1NEL0_9ACTN</name>
<sequence length="415" mass="45282">MAVITNVREQEVVLPPEPGLTPEEIVARAAALVPLLVENQAATEARTHYSEDVHRLFADAGFYRILVPRRYGGYEFGVDTFMRVAMTLTRGCPSTGWMFTLGAAHALAAATLFGERAQDEIFAGGDFICPATVMPSGTAERVDGGWLISGTWAYCSGAPFATAFMGHTLVPYAEGEPPMPMLFIAPREQWRRLDDWGGQLGLKGSGSHSIVIENAFVPDHRTIGSHISGVSVTEGTPGLRLHGNPQYGGGPLSFMILESAVLAVGMAQGMLDAYEDLMRARTTSFPPITGRAENPDFQFWYGEASAKIATAEGAILNALREWTETCARGSELFTREQELRIATIGREAVRLSWDAVQRYLFPTAGSSSVRSGERVERIWRDMSTLHSHAGIAVYLSTMANRELAMARFGIEDPHH</sequence>
<evidence type="ECO:0000259" key="3">
    <source>
        <dbReference type="Pfam" id="PF08028"/>
    </source>
</evidence>
<dbReference type="PANTHER" id="PTHR43884:SF12">
    <property type="entry name" value="ISOVALERYL-COA DEHYDROGENASE, MITOCHONDRIAL-RELATED"/>
    <property type="match status" value="1"/>
</dbReference>
<keyword evidence="1" id="KW-0560">Oxidoreductase</keyword>
<dbReference type="InterPro" id="IPR013107">
    <property type="entry name" value="Acyl-CoA_DH_C"/>
</dbReference>
<dbReference type="InterPro" id="IPR046373">
    <property type="entry name" value="Acyl-CoA_Oxase/DH_mid-dom_sf"/>
</dbReference>
<organism evidence="4 5">
    <name type="scientific">Sphaerisporangium aureirubrum</name>
    <dbReference type="NCBI Taxonomy" id="1544736"/>
    <lineage>
        <taxon>Bacteria</taxon>
        <taxon>Bacillati</taxon>
        <taxon>Actinomycetota</taxon>
        <taxon>Actinomycetes</taxon>
        <taxon>Streptosporangiales</taxon>
        <taxon>Streptosporangiaceae</taxon>
        <taxon>Sphaerisporangium</taxon>
    </lineage>
</organism>
<dbReference type="PIRSF" id="PIRSF016578">
    <property type="entry name" value="HsaA"/>
    <property type="match status" value="1"/>
</dbReference>
<gene>
    <name evidence="4" type="ORF">ACFP1K_11535</name>
</gene>
<dbReference type="SUPFAM" id="SSF47203">
    <property type="entry name" value="Acyl-CoA dehydrogenase C-terminal domain-like"/>
    <property type="match status" value="1"/>
</dbReference>
<dbReference type="InterPro" id="IPR013786">
    <property type="entry name" value="AcylCoA_DH/ox_N"/>
</dbReference>
<comment type="caution">
    <text evidence="4">The sequence shown here is derived from an EMBL/GenBank/DDBJ whole genome shotgun (WGS) entry which is preliminary data.</text>
</comment>
<protein>
    <submittedName>
        <fullName evidence="4">Acyl-CoA dehydrogenase family protein</fullName>
    </submittedName>
</protein>
<dbReference type="InterPro" id="IPR037069">
    <property type="entry name" value="AcylCoA_DH/ox_N_sf"/>
</dbReference>
<evidence type="ECO:0000313" key="4">
    <source>
        <dbReference type="EMBL" id="MFC6081789.1"/>
    </source>
</evidence>
<dbReference type="SUPFAM" id="SSF56645">
    <property type="entry name" value="Acyl-CoA dehydrogenase NM domain-like"/>
    <property type="match status" value="1"/>
</dbReference>
<dbReference type="PANTHER" id="PTHR43884">
    <property type="entry name" value="ACYL-COA DEHYDROGENASE"/>
    <property type="match status" value="1"/>
</dbReference>
<dbReference type="InterPro" id="IPR009100">
    <property type="entry name" value="AcylCoA_DH/oxidase_NM_dom_sf"/>
</dbReference>
<evidence type="ECO:0000313" key="5">
    <source>
        <dbReference type="Proteomes" id="UP001596137"/>
    </source>
</evidence>
<proteinExistence type="predicted"/>
<dbReference type="Gene3D" id="2.40.110.10">
    <property type="entry name" value="Butyryl-CoA Dehydrogenase, subunit A, domain 2"/>
    <property type="match status" value="1"/>
</dbReference>
<feature type="domain" description="Acyl-CoA dehydrogenase/oxidase N-terminal" evidence="2">
    <location>
        <begin position="40"/>
        <end position="119"/>
    </location>
</feature>